<dbReference type="AlphaFoldDB" id="A0AAT9G7Y6"/>
<organism evidence="1">
    <name type="scientific">Candidatus Tisiphia endosymbiont of Sergentomyia squamirostris</name>
    <dbReference type="NCBI Taxonomy" id="3113639"/>
    <lineage>
        <taxon>Bacteria</taxon>
        <taxon>Pseudomonadati</taxon>
        <taxon>Pseudomonadota</taxon>
        <taxon>Alphaproteobacteria</taxon>
        <taxon>Rickettsiales</taxon>
        <taxon>Rickettsiaceae</taxon>
        <taxon>Rickettsieae</taxon>
        <taxon>Candidatus Tisiphia</taxon>
    </lineage>
</organism>
<reference evidence="1" key="1">
    <citation type="submission" date="2024-01" db="EMBL/GenBank/DDBJ databases">
        <title>Sequencing the genomes of a sandfly, Sergentomyia squamirostris, and its two endosymbionts.</title>
        <authorList>
            <person name="Itokawa K."/>
            <person name="Sanjoba C."/>
        </authorList>
    </citation>
    <scope>NUCLEOTIDE SEQUENCE</scope>
    <source>
        <strain evidence="1">RiSSQ</strain>
    </source>
</reference>
<gene>
    <name evidence="1" type="ORF">DMENIID0002_05990</name>
</gene>
<name>A0AAT9G7Y6_9RICK</name>
<proteinExistence type="predicted"/>
<dbReference type="EMBL" id="AP029170">
    <property type="protein sequence ID" value="BFD45953.1"/>
    <property type="molecule type" value="Genomic_DNA"/>
</dbReference>
<accession>A0AAT9G7Y6</accession>
<evidence type="ECO:0000313" key="1">
    <source>
        <dbReference type="EMBL" id="BFD45953.1"/>
    </source>
</evidence>
<protein>
    <submittedName>
        <fullName evidence="1">Uncharacterized protein</fullName>
    </submittedName>
</protein>
<sequence length="582" mass="67684">MKDFNTKVISKYEERLKGCFVSLSSECIVSCKYPSTLKRSLRTFNIIKILQQNSDLLDYLSLDSQKNLFSVLEHYGPLSIEALKQQKYQMEEVTNFVTSLNQLVDCLKSSSTLHHEENNKALKPVMDLARNFVQHCCILITEDVKNQDVINNLQATAIVLNLDNLSLEQQNLLLDQLLLIKELWQIDSTIDTKKESVPLLFHTNILLTLKEENTVDYTYILKKITNFLIDDHNVLMELTNAKLICLYNRLKDLSIKSQTINHILLRIHDESKFRKSFSKLNNSGYELSVLFENYNAIIHQIENAEFAIIERFLLRQNVFMHEILINITKHIDAIRMLNITEDSDLNYILAQIRKRLTQNIQSGQTISLMISSIESKFSAKLEVKIIKRYASLDSFTKNALKTRYQLLFKNITSLLKKELNYAEFVQQVITCKIAADYKINSNVTSVKTLRLIEQERLEVKKQLCEINFVEIFSDKYLNKTSSLSFKKHVRRTSITTPSGYVTVIIRILLTSFSVEQLQLLSQFLINGNLMTIRTIVQQELVMQVKKRTTISKVIYCVFTRKKNELTMLNNIKRILNEYTNLN</sequence>